<dbReference type="AlphaFoldDB" id="A0A0P1APU9"/>
<dbReference type="RefSeq" id="XP_024579246.1">
    <property type="nucleotide sequence ID" value="XM_024728806.1"/>
</dbReference>
<keyword evidence="2" id="KW-1185">Reference proteome</keyword>
<dbReference type="Proteomes" id="UP000054928">
    <property type="component" value="Unassembled WGS sequence"/>
</dbReference>
<organism evidence="1 2">
    <name type="scientific">Plasmopara halstedii</name>
    <name type="common">Downy mildew of sunflower</name>
    <dbReference type="NCBI Taxonomy" id="4781"/>
    <lineage>
        <taxon>Eukaryota</taxon>
        <taxon>Sar</taxon>
        <taxon>Stramenopiles</taxon>
        <taxon>Oomycota</taxon>
        <taxon>Peronosporomycetes</taxon>
        <taxon>Peronosporales</taxon>
        <taxon>Peronosporaceae</taxon>
        <taxon>Plasmopara</taxon>
    </lineage>
</organism>
<proteinExistence type="predicted"/>
<reference evidence="2" key="1">
    <citation type="submission" date="2014-09" db="EMBL/GenBank/DDBJ databases">
        <authorList>
            <person name="Sharma Rahul"/>
            <person name="Thines Marco"/>
        </authorList>
    </citation>
    <scope>NUCLEOTIDE SEQUENCE [LARGE SCALE GENOMIC DNA]</scope>
</reference>
<sequence>MRRALTEFLESSLHRNCALTSALTRISTSKVFLLRARVEHKALQKARRGRR</sequence>
<dbReference type="GeneID" id="36408169"/>
<evidence type="ECO:0000313" key="1">
    <source>
        <dbReference type="EMBL" id="CEG42877.1"/>
    </source>
</evidence>
<evidence type="ECO:0000313" key="2">
    <source>
        <dbReference type="Proteomes" id="UP000054928"/>
    </source>
</evidence>
<accession>A0A0P1APU9</accession>
<dbReference type="EMBL" id="CCYD01000645">
    <property type="protein sequence ID" value="CEG42877.1"/>
    <property type="molecule type" value="Genomic_DNA"/>
</dbReference>
<protein>
    <submittedName>
        <fullName evidence="1">Uncharacterized protein</fullName>
    </submittedName>
</protein>
<name>A0A0P1APU9_PLAHL</name>